<comment type="caution">
    <text evidence="1">The sequence shown here is derived from an EMBL/GenBank/DDBJ whole genome shotgun (WGS) entry which is preliminary data.</text>
</comment>
<organism evidence="1 2">
    <name type="scientific">Thalictrum thalictroides</name>
    <name type="common">Rue-anemone</name>
    <name type="synonym">Anemone thalictroides</name>
    <dbReference type="NCBI Taxonomy" id="46969"/>
    <lineage>
        <taxon>Eukaryota</taxon>
        <taxon>Viridiplantae</taxon>
        <taxon>Streptophyta</taxon>
        <taxon>Embryophyta</taxon>
        <taxon>Tracheophyta</taxon>
        <taxon>Spermatophyta</taxon>
        <taxon>Magnoliopsida</taxon>
        <taxon>Ranunculales</taxon>
        <taxon>Ranunculaceae</taxon>
        <taxon>Thalictroideae</taxon>
        <taxon>Thalictrum</taxon>
    </lineage>
</organism>
<name>A0A7J6X212_THATH</name>
<keyword evidence="2" id="KW-1185">Reference proteome</keyword>
<accession>A0A7J6X212</accession>
<sequence>MQLCGVYGKTETRGSLRINKMSSIVKNERDVLMTIWYWCGTWGGRRNFNFREFSLQWDNILKGNYNF</sequence>
<dbReference type="Proteomes" id="UP000554482">
    <property type="component" value="Unassembled WGS sequence"/>
</dbReference>
<reference evidence="1 2" key="1">
    <citation type="submission" date="2020-06" db="EMBL/GenBank/DDBJ databases">
        <title>Transcriptomic and genomic resources for Thalictrum thalictroides and T. hernandezii: Facilitating candidate gene discovery in an emerging model plant lineage.</title>
        <authorList>
            <person name="Arias T."/>
            <person name="Riano-Pachon D.M."/>
            <person name="Di Stilio V.S."/>
        </authorList>
    </citation>
    <scope>NUCLEOTIDE SEQUENCE [LARGE SCALE GENOMIC DNA]</scope>
    <source>
        <strain evidence="2">cv. WT478/WT964</strain>
        <tissue evidence="1">Leaves</tissue>
    </source>
</reference>
<proteinExistence type="predicted"/>
<evidence type="ECO:0000313" key="2">
    <source>
        <dbReference type="Proteomes" id="UP000554482"/>
    </source>
</evidence>
<dbReference type="AlphaFoldDB" id="A0A7J6X212"/>
<gene>
    <name evidence="1" type="ORF">FRX31_007643</name>
</gene>
<dbReference type="EMBL" id="JABWDY010007666">
    <property type="protein sequence ID" value="KAF5202770.1"/>
    <property type="molecule type" value="Genomic_DNA"/>
</dbReference>
<evidence type="ECO:0000313" key="1">
    <source>
        <dbReference type="EMBL" id="KAF5202770.1"/>
    </source>
</evidence>
<protein>
    <submittedName>
        <fullName evidence="1">Uncharacterized protein</fullName>
    </submittedName>
</protein>